<evidence type="ECO:0008006" key="8">
    <source>
        <dbReference type="Google" id="ProtNLM"/>
    </source>
</evidence>
<dbReference type="InterPro" id="IPR035919">
    <property type="entry name" value="EAL_sf"/>
</dbReference>
<dbReference type="InterPro" id="IPR043128">
    <property type="entry name" value="Rev_trsase/Diguanyl_cyclase"/>
</dbReference>
<dbReference type="PROSITE" id="PS50112">
    <property type="entry name" value="PAS"/>
    <property type="match status" value="1"/>
</dbReference>
<feature type="transmembrane region" description="Helical" evidence="1">
    <location>
        <begin position="12"/>
        <end position="32"/>
    </location>
</feature>
<evidence type="ECO:0000313" key="7">
    <source>
        <dbReference type="Proteomes" id="UP001152467"/>
    </source>
</evidence>
<dbReference type="InterPro" id="IPR001633">
    <property type="entry name" value="EAL_dom"/>
</dbReference>
<dbReference type="SMART" id="SM00086">
    <property type="entry name" value="PAC"/>
    <property type="match status" value="1"/>
</dbReference>
<dbReference type="SUPFAM" id="SSF141868">
    <property type="entry name" value="EAL domain-like"/>
    <property type="match status" value="1"/>
</dbReference>
<accession>A0A9W4R2C1</accession>
<dbReference type="SMART" id="SM00052">
    <property type="entry name" value="EAL"/>
    <property type="match status" value="1"/>
</dbReference>
<dbReference type="SMART" id="SM00091">
    <property type="entry name" value="PAS"/>
    <property type="match status" value="2"/>
</dbReference>
<dbReference type="InterPro" id="IPR000700">
    <property type="entry name" value="PAS-assoc_C"/>
</dbReference>
<dbReference type="CDD" id="cd01948">
    <property type="entry name" value="EAL"/>
    <property type="match status" value="1"/>
</dbReference>
<evidence type="ECO:0000259" key="4">
    <source>
        <dbReference type="PROSITE" id="PS50883"/>
    </source>
</evidence>
<dbReference type="InterPro" id="IPR035965">
    <property type="entry name" value="PAS-like_dom_sf"/>
</dbReference>
<evidence type="ECO:0000256" key="1">
    <source>
        <dbReference type="SAM" id="Phobius"/>
    </source>
</evidence>
<evidence type="ECO:0000259" key="5">
    <source>
        <dbReference type="PROSITE" id="PS50887"/>
    </source>
</evidence>
<dbReference type="RefSeq" id="WP_261626822.1">
    <property type="nucleotide sequence ID" value="NZ_CAMAPC010000015.1"/>
</dbReference>
<sequence length="1020" mass="115022">MIISNLSIPQRFYRLLFLICVPGLLVIFAQLLDERAEILEQSEHHALLLAKHIVAVQSTEITDTKALLTQLANHESVRNLTYGQCPELLSHARLLSANIANIGIVAPNGDVICSLQTSTRAINITDREYFQKALSLEQFTIGQFQQDRSVNQATVNFAMPVFDDNNAILSILVAVKPLDRWSHTLAKLPLPQGSQVMLSDVNQNIIAQSPFNPALLGTPSNASWPTLASNQTHILNDDNGHRRIYFTLPLAISDTQNSLDVHVSLPFEQAITQANKEVAITLLLFVLAIALLIWQAHWRLQRVILKPLKNLLNAIESLSQGQPVRWSQKSQTPEFNAIALRFEQMANIRLSIESALSHKHAELSALLASLPDSYLRLDKQGNILMRHGEFAKRASVLAHIFPEHIYQRLLKHLAELSAHSHCQLEFSIVENNKRHVFECRLSPILDHAQAILVVRDISQRKKQEEAINLAALVYNNSSEGMVITDANGYILDTNPAFSHVTGYKRSEVVGKTTAVLGSGKHEQSFYTNMWQQLENHGKWQGEIVNRRKNGELFTEWLTINSVYDSNAEPYRRVAIFTDITEKKQQDELIWRQAHYDQLTELANRTQLKRHLKSRLNQGKQQLAILLLDLDHFKDINDTLGHFYGDQLLTEVANRLNLLSPLCSLVSRIGGDEFVLVTHYLGNDNTLIELADKVLKQLQPKINIGNESFHISASIGIARSPGDGTSSEHLLKAADQAMYQAKQQGRSGYAFFSNEMREHAESRMRLLKDLRIAQQEQQFCLFYQPIVDLKTQKICKAEALIRWQHPQKGLIRPDSFIPLAEETQLINKMGEFIFTTACNTLTKVQATGKQLQLSINVSPVQFTSKICHLSKWYKQLQALDLQAQDIVIEITEGLVMNAQPRTQKRLNALTAQGFSLALDDFGTGYSSLAYLKQMDTDYIKIDKRFVDGIADSKDDLALCEAMIMMAHQLGILVIAEGIETYEQHQLLLSAGCDFGQGYYYAKPMPEDALLAFISDNEKLKS</sequence>
<dbReference type="InterPro" id="IPR000014">
    <property type="entry name" value="PAS"/>
</dbReference>
<keyword evidence="7" id="KW-1185">Reference proteome</keyword>
<dbReference type="Pfam" id="PF00563">
    <property type="entry name" value="EAL"/>
    <property type="match status" value="1"/>
</dbReference>
<name>A0A9W4R2C1_9GAMM</name>
<dbReference type="NCBIfam" id="TIGR00229">
    <property type="entry name" value="sensory_box"/>
    <property type="match status" value="1"/>
</dbReference>
<protein>
    <recommendedName>
        <fullName evidence="8">GGDEF domain-containing protein</fullName>
    </recommendedName>
</protein>
<dbReference type="InterPro" id="IPR000160">
    <property type="entry name" value="GGDEF_dom"/>
</dbReference>
<dbReference type="PANTHER" id="PTHR44757:SF2">
    <property type="entry name" value="BIOFILM ARCHITECTURE MAINTENANCE PROTEIN MBAA"/>
    <property type="match status" value="1"/>
</dbReference>
<organism evidence="6 7">
    <name type="scientific">Pseudoalteromonas holothuriae</name>
    <dbReference type="NCBI Taxonomy" id="2963714"/>
    <lineage>
        <taxon>Bacteria</taxon>
        <taxon>Pseudomonadati</taxon>
        <taxon>Pseudomonadota</taxon>
        <taxon>Gammaproteobacteria</taxon>
        <taxon>Alteromonadales</taxon>
        <taxon>Pseudoalteromonadaceae</taxon>
        <taxon>Pseudoalteromonas</taxon>
    </lineage>
</organism>
<keyword evidence="1" id="KW-0812">Transmembrane</keyword>
<dbReference type="InterPro" id="IPR052155">
    <property type="entry name" value="Biofilm_reg_signaling"/>
</dbReference>
<dbReference type="PROSITE" id="PS50883">
    <property type="entry name" value="EAL"/>
    <property type="match status" value="1"/>
</dbReference>
<evidence type="ECO:0000313" key="6">
    <source>
        <dbReference type="EMBL" id="CAH9063486.1"/>
    </source>
</evidence>
<dbReference type="Pfam" id="PF00990">
    <property type="entry name" value="GGDEF"/>
    <property type="match status" value="1"/>
</dbReference>
<dbReference type="SUPFAM" id="SSF55073">
    <property type="entry name" value="Nucleotide cyclase"/>
    <property type="match status" value="1"/>
</dbReference>
<feature type="transmembrane region" description="Helical" evidence="1">
    <location>
        <begin position="278"/>
        <end position="296"/>
    </location>
</feature>
<keyword evidence="1" id="KW-1133">Transmembrane helix</keyword>
<dbReference type="CDD" id="cd12914">
    <property type="entry name" value="PDC1_DGC_like"/>
    <property type="match status" value="1"/>
</dbReference>
<dbReference type="Gene3D" id="3.30.450.20">
    <property type="entry name" value="PAS domain"/>
    <property type="match status" value="3"/>
</dbReference>
<feature type="domain" description="PAC" evidence="3">
    <location>
        <begin position="537"/>
        <end position="591"/>
    </location>
</feature>
<dbReference type="EMBL" id="CAMAPC010000015">
    <property type="protein sequence ID" value="CAH9063486.1"/>
    <property type="molecule type" value="Genomic_DNA"/>
</dbReference>
<feature type="domain" description="PAS" evidence="2">
    <location>
        <begin position="473"/>
        <end position="512"/>
    </location>
</feature>
<dbReference type="AlphaFoldDB" id="A0A9W4R2C1"/>
<dbReference type="SUPFAM" id="SSF55785">
    <property type="entry name" value="PYP-like sensor domain (PAS domain)"/>
    <property type="match status" value="1"/>
</dbReference>
<dbReference type="CDD" id="cd00130">
    <property type="entry name" value="PAS"/>
    <property type="match status" value="1"/>
</dbReference>
<dbReference type="Proteomes" id="UP001152467">
    <property type="component" value="Unassembled WGS sequence"/>
</dbReference>
<dbReference type="PROSITE" id="PS50887">
    <property type="entry name" value="GGDEF"/>
    <property type="match status" value="1"/>
</dbReference>
<dbReference type="InterPro" id="IPR001610">
    <property type="entry name" value="PAC"/>
</dbReference>
<gene>
    <name evidence="6" type="ORF">PSECIP111854_03233</name>
</gene>
<feature type="domain" description="EAL" evidence="4">
    <location>
        <begin position="762"/>
        <end position="1016"/>
    </location>
</feature>
<dbReference type="Pfam" id="PF13426">
    <property type="entry name" value="PAS_9"/>
    <property type="match status" value="1"/>
</dbReference>
<comment type="caution">
    <text evidence="6">The sequence shown here is derived from an EMBL/GenBank/DDBJ whole genome shotgun (WGS) entry which is preliminary data.</text>
</comment>
<evidence type="ECO:0000259" key="2">
    <source>
        <dbReference type="PROSITE" id="PS50112"/>
    </source>
</evidence>
<reference evidence="6" key="1">
    <citation type="submission" date="2022-07" db="EMBL/GenBank/DDBJ databases">
        <authorList>
            <person name="Criscuolo A."/>
        </authorList>
    </citation>
    <scope>NUCLEOTIDE SEQUENCE</scope>
    <source>
        <strain evidence="6">CIP111854</strain>
    </source>
</reference>
<dbReference type="SMART" id="SM00267">
    <property type="entry name" value="GGDEF"/>
    <property type="match status" value="1"/>
</dbReference>
<dbReference type="InterPro" id="IPR029787">
    <property type="entry name" value="Nucleotide_cyclase"/>
</dbReference>
<feature type="domain" description="GGDEF" evidence="5">
    <location>
        <begin position="620"/>
        <end position="753"/>
    </location>
</feature>
<dbReference type="Gene3D" id="3.20.20.450">
    <property type="entry name" value="EAL domain"/>
    <property type="match status" value="1"/>
</dbReference>
<dbReference type="Gene3D" id="6.10.340.10">
    <property type="match status" value="1"/>
</dbReference>
<keyword evidence="1" id="KW-0472">Membrane</keyword>
<proteinExistence type="predicted"/>
<dbReference type="Gene3D" id="3.30.70.270">
    <property type="match status" value="1"/>
</dbReference>
<dbReference type="PANTHER" id="PTHR44757">
    <property type="entry name" value="DIGUANYLATE CYCLASE DGCP"/>
    <property type="match status" value="1"/>
</dbReference>
<dbReference type="NCBIfam" id="TIGR00254">
    <property type="entry name" value="GGDEF"/>
    <property type="match status" value="1"/>
</dbReference>
<dbReference type="CDD" id="cd01949">
    <property type="entry name" value="GGDEF"/>
    <property type="match status" value="1"/>
</dbReference>
<evidence type="ECO:0000259" key="3">
    <source>
        <dbReference type="PROSITE" id="PS50113"/>
    </source>
</evidence>
<dbReference type="PROSITE" id="PS50113">
    <property type="entry name" value="PAC"/>
    <property type="match status" value="1"/>
</dbReference>